<gene>
    <name evidence="2" type="ORF">IEQ34_009867</name>
</gene>
<evidence type="ECO:0000313" key="2">
    <source>
        <dbReference type="EMBL" id="KAH0462292.1"/>
    </source>
</evidence>
<feature type="region of interest" description="Disordered" evidence="1">
    <location>
        <begin position="1"/>
        <end position="23"/>
    </location>
</feature>
<evidence type="ECO:0000313" key="3">
    <source>
        <dbReference type="Proteomes" id="UP000775213"/>
    </source>
</evidence>
<dbReference type="Proteomes" id="UP000775213">
    <property type="component" value="Unassembled WGS sequence"/>
</dbReference>
<accession>A0AAV7H1V1</accession>
<proteinExistence type="predicted"/>
<dbReference type="EMBL" id="JAGFBR010000009">
    <property type="protein sequence ID" value="KAH0462292.1"/>
    <property type="molecule type" value="Genomic_DNA"/>
</dbReference>
<sequence length="72" mass="7761">MPKSGLIAAKYRSPSRTSPPCTQAWRTASNVTEFGVKLVFLTMSSNMARASRASPCTARHDIIAVHAVASRI</sequence>
<keyword evidence="3" id="KW-1185">Reference proteome</keyword>
<evidence type="ECO:0000256" key="1">
    <source>
        <dbReference type="SAM" id="MobiDB-lite"/>
    </source>
</evidence>
<reference evidence="2 3" key="1">
    <citation type="journal article" date="2021" name="Hortic Res">
        <title>Chromosome-scale assembly of the Dendrobium chrysotoxum genome enhances the understanding of orchid evolution.</title>
        <authorList>
            <person name="Zhang Y."/>
            <person name="Zhang G.Q."/>
            <person name="Zhang D."/>
            <person name="Liu X.D."/>
            <person name="Xu X.Y."/>
            <person name="Sun W.H."/>
            <person name="Yu X."/>
            <person name="Zhu X."/>
            <person name="Wang Z.W."/>
            <person name="Zhao X."/>
            <person name="Zhong W.Y."/>
            <person name="Chen H."/>
            <person name="Yin W.L."/>
            <person name="Huang T."/>
            <person name="Niu S.C."/>
            <person name="Liu Z.J."/>
        </authorList>
    </citation>
    <scope>NUCLEOTIDE SEQUENCE [LARGE SCALE GENOMIC DNA]</scope>
    <source>
        <strain evidence="2">Lindl</strain>
    </source>
</reference>
<name>A0AAV7H1V1_DENCH</name>
<comment type="caution">
    <text evidence="2">The sequence shown here is derived from an EMBL/GenBank/DDBJ whole genome shotgun (WGS) entry which is preliminary data.</text>
</comment>
<organism evidence="2 3">
    <name type="scientific">Dendrobium chrysotoxum</name>
    <name type="common">Orchid</name>
    <dbReference type="NCBI Taxonomy" id="161865"/>
    <lineage>
        <taxon>Eukaryota</taxon>
        <taxon>Viridiplantae</taxon>
        <taxon>Streptophyta</taxon>
        <taxon>Embryophyta</taxon>
        <taxon>Tracheophyta</taxon>
        <taxon>Spermatophyta</taxon>
        <taxon>Magnoliopsida</taxon>
        <taxon>Liliopsida</taxon>
        <taxon>Asparagales</taxon>
        <taxon>Orchidaceae</taxon>
        <taxon>Epidendroideae</taxon>
        <taxon>Malaxideae</taxon>
        <taxon>Dendrobiinae</taxon>
        <taxon>Dendrobium</taxon>
    </lineage>
</organism>
<dbReference type="AlphaFoldDB" id="A0AAV7H1V1"/>
<protein>
    <submittedName>
        <fullName evidence="2">Uncharacterized protein</fullName>
    </submittedName>
</protein>
<feature type="compositionally biased region" description="Polar residues" evidence="1">
    <location>
        <begin position="14"/>
        <end position="23"/>
    </location>
</feature>